<dbReference type="Pfam" id="PF00083">
    <property type="entry name" value="Sugar_tr"/>
    <property type="match status" value="1"/>
</dbReference>
<feature type="transmembrane region" description="Helical" evidence="7">
    <location>
        <begin position="86"/>
        <end position="104"/>
    </location>
</feature>
<dbReference type="InterPro" id="IPR005828">
    <property type="entry name" value="MFS_sugar_transport-like"/>
</dbReference>
<dbReference type="CDD" id="cd17369">
    <property type="entry name" value="MFS_ShiA_like"/>
    <property type="match status" value="1"/>
</dbReference>
<protein>
    <submittedName>
        <fullName evidence="9">MFS family permease</fullName>
    </submittedName>
</protein>
<feature type="transmembrane region" description="Helical" evidence="7">
    <location>
        <begin position="270"/>
        <end position="289"/>
    </location>
</feature>
<evidence type="ECO:0000256" key="2">
    <source>
        <dbReference type="ARBA" id="ARBA00022448"/>
    </source>
</evidence>
<evidence type="ECO:0000259" key="8">
    <source>
        <dbReference type="PROSITE" id="PS50850"/>
    </source>
</evidence>
<organism evidence="9 10">
    <name type="scientific">Kutzneria viridogrisea</name>
    <dbReference type="NCBI Taxonomy" id="47990"/>
    <lineage>
        <taxon>Bacteria</taxon>
        <taxon>Bacillati</taxon>
        <taxon>Actinomycetota</taxon>
        <taxon>Actinomycetes</taxon>
        <taxon>Pseudonocardiales</taxon>
        <taxon>Pseudonocardiaceae</taxon>
        <taxon>Kutzneria</taxon>
    </lineage>
</organism>
<evidence type="ECO:0000256" key="6">
    <source>
        <dbReference type="ARBA" id="ARBA00023136"/>
    </source>
</evidence>
<evidence type="ECO:0000256" key="5">
    <source>
        <dbReference type="ARBA" id="ARBA00022989"/>
    </source>
</evidence>
<dbReference type="InterPro" id="IPR036259">
    <property type="entry name" value="MFS_trans_sf"/>
</dbReference>
<dbReference type="RefSeq" id="WP_030111225.1">
    <property type="nucleotide sequence ID" value="NZ_BAAABQ010000025.1"/>
</dbReference>
<dbReference type="PROSITE" id="PS00217">
    <property type="entry name" value="SUGAR_TRANSPORT_2"/>
    <property type="match status" value="1"/>
</dbReference>
<evidence type="ECO:0000256" key="1">
    <source>
        <dbReference type="ARBA" id="ARBA00004651"/>
    </source>
</evidence>
<dbReference type="Gene3D" id="1.20.1250.20">
    <property type="entry name" value="MFS general substrate transporter like domains"/>
    <property type="match status" value="2"/>
</dbReference>
<evidence type="ECO:0000256" key="4">
    <source>
        <dbReference type="ARBA" id="ARBA00022692"/>
    </source>
</evidence>
<sequence>MERTGRGSGVSRVVAAGIIGTTAEFYDFFLYGAAAATVFGPTFFPHSDGLLGVLAALVTYAVGFLARPVGGLVFGHFGDRVGRKRLLVFSLLGMGGASTLIGLLPGYDQIGVAAPILLTLLRLVQGFALGGEFGGAVLLVSEHGDNRGRGLRAAWPQTGGPLGNLLATGALAATAGSWSGGEGWRLPFLASALLVVIGLWVRLRVAESPLFAERPRTERAPLTLALRRYPRELFSVFAARVGENATFYVFTIFLLVYATNIGLPRSTATLAVTVGSVVQVLAMVAGGALSDRWGRRPVAVLAAVAAAGWALAFFPLVTSGQVVLAVAGGLLCHGVLTGAQSAFYAELFDTSIRYSGVSLGYQAATVLAGAAAPLVGTAMLQATGSALPVTALLVGCLGLTVVGMLVAPETRGRDLSATVADRLPTEHA</sequence>
<dbReference type="Proteomes" id="UP000517916">
    <property type="component" value="Unassembled WGS sequence"/>
</dbReference>
<comment type="caution">
    <text evidence="9">The sequence shown here is derived from an EMBL/GenBank/DDBJ whole genome shotgun (WGS) entry which is preliminary data.</text>
</comment>
<feature type="transmembrane region" description="Helical" evidence="7">
    <location>
        <begin position="298"/>
        <end position="317"/>
    </location>
</feature>
<dbReference type="InterPro" id="IPR011701">
    <property type="entry name" value="MFS"/>
</dbReference>
<feature type="transmembrane region" description="Helical" evidence="7">
    <location>
        <begin position="323"/>
        <end position="347"/>
    </location>
</feature>
<feature type="transmembrane region" description="Helical" evidence="7">
    <location>
        <begin position="359"/>
        <end position="380"/>
    </location>
</feature>
<evidence type="ECO:0000313" key="9">
    <source>
        <dbReference type="EMBL" id="MBA8927737.1"/>
    </source>
</evidence>
<keyword evidence="2" id="KW-0813">Transport</keyword>
<feature type="transmembrane region" description="Helical" evidence="7">
    <location>
        <begin position="386"/>
        <end position="407"/>
    </location>
</feature>
<dbReference type="InterPro" id="IPR005829">
    <property type="entry name" value="Sugar_transporter_CS"/>
</dbReference>
<keyword evidence="4 7" id="KW-0812">Transmembrane</keyword>
<comment type="subcellular location">
    <subcellularLocation>
        <location evidence="1">Cell membrane</location>
        <topology evidence="1">Multi-pass membrane protein</topology>
    </subcellularLocation>
</comment>
<feature type="transmembrane region" description="Helical" evidence="7">
    <location>
        <begin position="184"/>
        <end position="201"/>
    </location>
</feature>
<name>A0ABR6BLG6_9PSEU</name>
<feature type="domain" description="Major facilitator superfamily (MFS) profile" evidence="8">
    <location>
        <begin position="13"/>
        <end position="411"/>
    </location>
</feature>
<dbReference type="SUPFAM" id="SSF103473">
    <property type="entry name" value="MFS general substrate transporter"/>
    <property type="match status" value="1"/>
</dbReference>
<evidence type="ECO:0000256" key="3">
    <source>
        <dbReference type="ARBA" id="ARBA00022475"/>
    </source>
</evidence>
<dbReference type="PROSITE" id="PS00216">
    <property type="entry name" value="SUGAR_TRANSPORT_1"/>
    <property type="match status" value="1"/>
</dbReference>
<keyword evidence="5 7" id="KW-1133">Transmembrane helix</keyword>
<keyword evidence="10" id="KW-1185">Reference proteome</keyword>
<reference evidence="9 10" key="1">
    <citation type="submission" date="2020-08" db="EMBL/GenBank/DDBJ databases">
        <title>Genomic Encyclopedia of Archaeal and Bacterial Type Strains, Phase II (KMG-II): from individual species to whole genera.</title>
        <authorList>
            <person name="Goeker M."/>
        </authorList>
    </citation>
    <scope>NUCLEOTIDE SEQUENCE [LARGE SCALE GENOMIC DNA]</scope>
    <source>
        <strain evidence="9 10">DSM 43850</strain>
    </source>
</reference>
<keyword evidence="3" id="KW-1003">Cell membrane</keyword>
<dbReference type="PANTHER" id="PTHR43045">
    <property type="entry name" value="SHIKIMATE TRANSPORTER"/>
    <property type="match status" value="1"/>
</dbReference>
<dbReference type="Pfam" id="PF07690">
    <property type="entry name" value="MFS_1"/>
    <property type="match status" value="1"/>
</dbReference>
<evidence type="ECO:0000256" key="7">
    <source>
        <dbReference type="SAM" id="Phobius"/>
    </source>
</evidence>
<proteinExistence type="predicted"/>
<dbReference type="PANTHER" id="PTHR43045:SF1">
    <property type="entry name" value="SHIKIMATE TRANSPORTER"/>
    <property type="match status" value="1"/>
</dbReference>
<accession>A0ABR6BLG6</accession>
<dbReference type="InterPro" id="IPR020846">
    <property type="entry name" value="MFS_dom"/>
</dbReference>
<keyword evidence="6 7" id="KW-0472">Membrane</keyword>
<feature type="transmembrane region" description="Helical" evidence="7">
    <location>
        <begin position="237"/>
        <end position="258"/>
    </location>
</feature>
<dbReference type="PROSITE" id="PS50850">
    <property type="entry name" value="MFS"/>
    <property type="match status" value="1"/>
</dbReference>
<evidence type="ECO:0000313" key="10">
    <source>
        <dbReference type="Proteomes" id="UP000517916"/>
    </source>
</evidence>
<gene>
    <name evidence="9" type="ORF">BC739_004943</name>
</gene>
<dbReference type="EMBL" id="JACJID010000003">
    <property type="protein sequence ID" value="MBA8927737.1"/>
    <property type="molecule type" value="Genomic_DNA"/>
</dbReference>
<feature type="transmembrane region" description="Helical" evidence="7">
    <location>
        <begin position="50"/>
        <end position="74"/>
    </location>
</feature>